<dbReference type="AlphaFoldDB" id="A0A2P8HMC2"/>
<comment type="caution">
    <text evidence="2">The sequence shown here is derived from an EMBL/GenBank/DDBJ whole genome shotgun (WGS) entry which is preliminary data.</text>
</comment>
<dbReference type="PROSITE" id="PS51257">
    <property type="entry name" value="PROKAR_LIPOPROTEIN"/>
    <property type="match status" value="1"/>
</dbReference>
<proteinExistence type="predicted"/>
<evidence type="ECO:0000313" key="2">
    <source>
        <dbReference type="EMBL" id="PSL47361.1"/>
    </source>
</evidence>
<accession>A0A2P8HMC2</accession>
<protein>
    <submittedName>
        <fullName evidence="2">Lipocalin-like protein</fullName>
    </submittedName>
</protein>
<evidence type="ECO:0000259" key="1">
    <source>
        <dbReference type="Pfam" id="PF13648"/>
    </source>
</evidence>
<dbReference type="RefSeq" id="WP_106527822.1">
    <property type="nucleotide sequence ID" value="NZ_PYAW01000002.1"/>
</dbReference>
<evidence type="ECO:0000313" key="3">
    <source>
        <dbReference type="Proteomes" id="UP000240971"/>
    </source>
</evidence>
<reference evidence="2 3" key="1">
    <citation type="submission" date="2018-03" db="EMBL/GenBank/DDBJ databases">
        <title>Genomic Encyclopedia of Archaeal and Bacterial Type Strains, Phase II (KMG-II): from individual species to whole genera.</title>
        <authorList>
            <person name="Goeker M."/>
        </authorList>
    </citation>
    <scope>NUCLEOTIDE SEQUENCE [LARGE SCALE GENOMIC DNA]</scope>
    <source>
        <strain evidence="2 3">DSM 24859</strain>
    </source>
</reference>
<sequence>MKTITMKWALIATVSSSMLFSCKKEKSNTPECSISITNLSGSYKLTALQYKSTVTAAPVDYLASMDACEKDDIITLKSNGTYDYNDAGTVCTPKKTDHGTWKLNGSTLTSDGTLNGTIASYDCKTLIYYVENSIVAGDKLTFTMVKQ</sequence>
<organism evidence="2 3">
    <name type="scientific">Chitinophaga niastensis</name>
    <dbReference type="NCBI Taxonomy" id="536980"/>
    <lineage>
        <taxon>Bacteria</taxon>
        <taxon>Pseudomonadati</taxon>
        <taxon>Bacteroidota</taxon>
        <taxon>Chitinophagia</taxon>
        <taxon>Chitinophagales</taxon>
        <taxon>Chitinophagaceae</taxon>
        <taxon>Chitinophaga</taxon>
    </lineage>
</organism>
<dbReference type="OrthoDB" id="662667at2"/>
<gene>
    <name evidence="2" type="ORF">CLV51_102207</name>
</gene>
<name>A0A2P8HMC2_CHINA</name>
<dbReference type="InterPro" id="IPR024311">
    <property type="entry name" value="Lipocalin-like"/>
</dbReference>
<feature type="domain" description="Lipocalin-like" evidence="1">
    <location>
        <begin position="39"/>
        <end position="111"/>
    </location>
</feature>
<keyword evidence="3" id="KW-1185">Reference proteome</keyword>
<dbReference type="Pfam" id="PF13648">
    <property type="entry name" value="Lipocalin_4"/>
    <property type="match status" value="1"/>
</dbReference>
<dbReference type="EMBL" id="PYAW01000002">
    <property type="protein sequence ID" value="PSL47361.1"/>
    <property type="molecule type" value="Genomic_DNA"/>
</dbReference>
<dbReference type="Proteomes" id="UP000240971">
    <property type="component" value="Unassembled WGS sequence"/>
</dbReference>